<dbReference type="PANTHER" id="PTHR39087">
    <property type="entry name" value="UPF0104 MEMBRANE PROTEIN MJ1595"/>
    <property type="match status" value="1"/>
</dbReference>
<comment type="similarity">
    <text evidence="6">Belongs to the LPG synthase family.</text>
</comment>
<keyword evidence="2" id="KW-1003">Cell membrane</keyword>
<dbReference type="STRING" id="318464.IO99_11015"/>
<evidence type="ECO:0000313" key="8">
    <source>
        <dbReference type="Proteomes" id="UP000028542"/>
    </source>
</evidence>
<comment type="caution">
    <text evidence="7">The sequence shown here is derived from an EMBL/GenBank/DDBJ whole genome shotgun (WGS) entry which is preliminary data.</text>
</comment>
<dbReference type="eggNOG" id="COG0392">
    <property type="taxonomic scope" value="Bacteria"/>
</dbReference>
<proteinExistence type="inferred from homology"/>
<dbReference type="GO" id="GO:0005886">
    <property type="term" value="C:plasma membrane"/>
    <property type="evidence" value="ECO:0007669"/>
    <property type="project" value="UniProtKB-SubCell"/>
</dbReference>
<dbReference type="RefSeq" id="WP_035133189.1">
    <property type="nucleotide sequence ID" value="NZ_JPMD01000026.1"/>
</dbReference>
<dbReference type="GO" id="GO:0046677">
    <property type="term" value="P:response to antibiotic"/>
    <property type="evidence" value="ECO:0007669"/>
    <property type="project" value="UniProtKB-KW"/>
</dbReference>
<comment type="function">
    <text evidence="6">Catalyzes the transfer of a lysyl group from L-lysyl-tRNA(Lys) to membrane-bound phosphatidylglycerol (PG), which produces lysylphosphatidylglycerol (LPG), a major component of the bacterial membrane with a positive net charge. LPG synthesis contributes to bacterial virulence as it is involved in the resistance mechanism against cationic antimicrobial peptides (CAMP) produces by the host's immune system (defensins, cathelicidins) and by the competing microorganisms.</text>
</comment>
<comment type="subcellular location">
    <subcellularLocation>
        <location evidence="1 6">Cell membrane</location>
        <topology evidence="1 6">Multi-pass membrane protein</topology>
    </subcellularLocation>
</comment>
<feature type="transmembrane region" description="Helical" evidence="6">
    <location>
        <begin position="132"/>
        <end position="153"/>
    </location>
</feature>
<keyword evidence="8" id="KW-1185">Reference proteome</keyword>
<protein>
    <recommendedName>
        <fullName evidence="6">Phosphatidylglycerol lysyltransferase</fullName>
        <ecNumber evidence="6">2.3.2.3</ecNumber>
    </recommendedName>
    <alternativeName>
        <fullName evidence="6">Lysylphosphatidylglycerol synthase</fullName>
    </alternativeName>
</protein>
<comment type="catalytic activity">
    <reaction evidence="6">
        <text>L-lysyl-tRNA(Lys) + a 1,2-diacyl-sn-glycero-3-phospho-(1'-sn-glycerol) = a 1,2-diacyl-sn-glycero-3-phospho-1'-(3'-O-L-lysyl)-sn-glycerol + tRNA(Lys)</text>
        <dbReference type="Rhea" id="RHEA:10668"/>
        <dbReference type="Rhea" id="RHEA-COMP:9696"/>
        <dbReference type="Rhea" id="RHEA-COMP:9697"/>
        <dbReference type="ChEBI" id="CHEBI:64716"/>
        <dbReference type="ChEBI" id="CHEBI:75792"/>
        <dbReference type="ChEBI" id="CHEBI:78442"/>
        <dbReference type="ChEBI" id="CHEBI:78529"/>
        <dbReference type="EC" id="2.3.2.3"/>
    </reaction>
</comment>
<dbReference type="Pfam" id="PF03706">
    <property type="entry name" value="LPG_synthase_TM"/>
    <property type="match status" value="1"/>
</dbReference>
<keyword evidence="5 6" id="KW-0472">Membrane</keyword>
<dbReference type="Proteomes" id="UP000028542">
    <property type="component" value="Unassembled WGS sequence"/>
</dbReference>
<feature type="transmembrane region" description="Helical" evidence="6">
    <location>
        <begin position="88"/>
        <end position="112"/>
    </location>
</feature>
<keyword evidence="3 6" id="KW-0812">Transmembrane</keyword>
<sequence>MSGNQGKSKVKSGGKILIPIIIMLFVIYEARSIFKEIDINQVLDILRNIPNTYLVIFLISTIISISFLCFYDVVLADHYRYNINKFKVFVVAWIAHSFNDIIGFGGLTGATLRTVLFKDENIDTKDMINFNMILIPTTIVGLSVMCYLGVLDVFKIYPLLHSQKWLWIVILIFCAFLPIYYFLDRFTWLSNKLEKFNLYFEGSINLKVRLTLLSTCEWIVRSMMFFTIAKYFKGDASFVSVTGVNILACIAALISFIPGGVGSFDLVAIIGLKTLGFSPNSALSITLLFRLYYFIIPWIIGVILWVGRVVLRSNKLGNHIRE</sequence>
<evidence type="ECO:0000256" key="4">
    <source>
        <dbReference type="ARBA" id="ARBA00022989"/>
    </source>
</evidence>
<evidence type="ECO:0000313" key="7">
    <source>
        <dbReference type="EMBL" id="KEZ86062.1"/>
    </source>
</evidence>
<evidence type="ECO:0000256" key="2">
    <source>
        <dbReference type="ARBA" id="ARBA00022475"/>
    </source>
</evidence>
<feature type="transmembrane region" description="Helical" evidence="6">
    <location>
        <begin position="244"/>
        <end position="271"/>
    </location>
</feature>
<feature type="transmembrane region" description="Helical" evidence="6">
    <location>
        <begin position="54"/>
        <end position="76"/>
    </location>
</feature>
<dbReference type="AlphaFoldDB" id="A0A084JAS8"/>
<evidence type="ECO:0000256" key="5">
    <source>
        <dbReference type="ARBA" id="ARBA00023136"/>
    </source>
</evidence>
<evidence type="ECO:0000256" key="1">
    <source>
        <dbReference type="ARBA" id="ARBA00004651"/>
    </source>
</evidence>
<feature type="transmembrane region" description="Helical" evidence="6">
    <location>
        <begin position="291"/>
        <end position="311"/>
    </location>
</feature>
<keyword evidence="6" id="KW-0443">Lipid metabolism</keyword>
<dbReference type="EMBL" id="JPMD01000026">
    <property type="protein sequence ID" value="KEZ86062.1"/>
    <property type="molecule type" value="Genomic_DNA"/>
</dbReference>
<dbReference type="EC" id="2.3.2.3" evidence="6"/>
<keyword evidence="4 6" id="KW-1133">Transmembrane helix</keyword>
<accession>A0A084JAS8</accession>
<dbReference type="GO" id="GO:0050071">
    <property type="term" value="F:phosphatidylglycerol lysyltransferase activity"/>
    <property type="evidence" value="ECO:0007669"/>
    <property type="project" value="UniProtKB-EC"/>
</dbReference>
<dbReference type="PANTHER" id="PTHR39087:SF2">
    <property type="entry name" value="UPF0104 MEMBRANE PROTEIN MJ1595"/>
    <property type="match status" value="1"/>
</dbReference>
<evidence type="ECO:0000256" key="3">
    <source>
        <dbReference type="ARBA" id="ARBA00022692"/>
    </source>
</evidence>
<reference evidence="7 8" key="1">
    <citation type="submission" date="2014-07" db="EMBL/GenBank/DDBJ databases">
        <title>Draft genome of Clostridium sulfidigenes 113A isolated from sediments associated with methane hydrate from Krishna Godavari basin.</title>
        <authorList>
            <person name="Honkalas V.S."/>
            <person name="Dabir A.P."/>
            <person name="Arora P."/>
            <person name="Dhakephalkar P.K."/>
        </authorList>
    </citation>
    <scope>NUCLEOTIDE SEQUENCE [LARGE SCALE GENOMIC DNA]</scope>
    <source>
        <strain evidence="7 8">113A</strain>
    </source>
</reference>
<keyword evidence="6" id="KW-0808">Transferase</keyword>
<organism evidence="7 8">
    <name type="scientific">Clostridium sulfidigenes</name>
    <dbReference type="NCBI Taxonomy" id="318464"/>
    <lineage>
        <taxon>Bacteria</taxon>
        <taxon>Bacillati</taxon>
        <taxon>Bacillota</taxon>
        <taxon>Clostridia</taxon>
        <taxon>Eubacteriales</taxon>
        <taxon>Clostridiaceae</taxon>
        <taxon>Clostridium</taxon>
    </lineage>
</organism>
<dbReference type="GO" id="GO:0006629">
    <property type="term" value="P:lipid metabolic process"/>
    <property type="evidence" value="ECO:0007669"/>
    <property type="project" value="UniProtKB-KW"/>
</dbReference>
<evidence type="ECO:0000256" key="6">
    <source>
        <dbReference type="RuleBase" id="RU363042"/>
    </source>
</evidence>
<dbReference type="InterPro" id="IPR022791">
    <property type="entry name" value="L-PG_synthase/AglD"/>
</dbReference>
<name>A0A084JAS8_9CLOT</name>
<feature type="transmembrane region" description="Helical" evidence="6">
    <location>
        <begin position="16"/>
        <end position="34"/>
    </location>
</feature>
<keyword evidence="6" id="KW-0046">Antibiotic resistance</keyword>
<feature type="transmembrane region" description="Helical" evidence="6">
    <location>
        <begin position="165"/>
        <end position="183"/>
    </location>
</feature>
<gene>
    <name evidence="6" type="primary">mprF</name>
    <name evidence="7" type="ORF">IO99_11015</name>
</gene>